<feature type="domain" description="F5/8 type C" evidence="6">
    <location>
        <begin position="325"/>
        <end position="442"/>
    </location>
</feature>
<dbReference type="Gene3D" id="3.30.40.10">
    <property type="entry name" value="Zinc/RING finger domain, C3HC4 (zinc finger)"/>
    <property type="match status" value="1"/>
</dbReference>
<keyword evidence="9" id="KW-1185">Reference proteome</keyword>
<dbReference type="InterPro" id="IPR013083">
    <property type="entry name" value="Znf_RING/FYVE/PHD"/>
</dbReference>
<evidence type="ECO:0000256" key="2">
    <source>
        <dbReference type="ARBA" id="ARBA00022771"/>
    </source>
</evidence>
<evidence type="ECO:0000313" key="9">
    <source>
        <dbReference type="Proteomes" id="UP001141327"/>
    </source>
</evidence>
<keyword evidence="5" id="KW-0175">Coiled coil</keyword>
<evidence type="ECO:0000256" key="5">
    <source>
        <dbReference type="SAM" id="Coils"/>
    </source>
</evidence>
<dbReference type="PANTHER" id="PTHR47457">
    <property type="entry name" value="OS05G0345500 PROTEIN"/>
    <property type="match status" value="1"/>
</dbReference>
<organism evidence="8 9">
    <name type="scientific">Paratrimastix pyriformis</name>
    <dbReference type="NCBI Taxonomy" id="342808"/>
    <lineage>
        <taxon>Eukaryota</taxon>
        <taxon>Metamonada</taxon>
        <taxon>Preaxostyla</taxon>
        <taxon>Paratrimastigidae</taxon>
        <taxon>Paratrimastix</taxon>
    </lineage>
</organism>
<evidence type="ECO:0000313" key="8">
    <source>
        <dbReference type="EMBL" id="KAJ4459462.1"/>
    </source>
</evidence>
<dbReference type="InterPro" id="IPR036116">
    <property type="entry name" value="FN3_sf"/>
</dbReference>
<feature type="domain" description="TRAF-type" evidence="7">
    <location>
        <begin position="24"/>
        <end position="79"/>
    </location>
</feature>
<accession>A0ABQ8UJS5</accession>
<keyword evidence="2 4" id="KW-0863">Zinc-finger</keyword>
<dbReference type="SUPFAM" id="SSF49785">
    <property type="entry name" value="Galactose-binding domain-like"/>
    <property type="match status" value="1"/>
</dbReference>
<dbReference type="EMBL" id="JAPMOS010000019">
    <property type="protein sequence ID" value="KAJ4459462.1"/>
    <property type="molecule type" value="Genomic_DNA"/>
</dbReference>
<dbReference type="InterPro" id="IPR000421">
    <property type="entry name" value="FA58C"/>
</dbReference>
<feature type="zinc finger region" description="TRAF-type" evidence="4">
    <location>
        <begin position="24"/>
        <end position="79"/>
    </location>
</feature>
<comment type="caution">
    <text evidence="8">The sequence shown here is derived from an EMBL/GenBank/DDBJ whole genome shotgun (WGS) entry which is preliminary data.</text>
</comment>
<dbReference type="InterPro" id="IPR001293">
    <property type="entry name" value="Znf_TRAF"/>
</dbReference>
<dbReference type="Proteomes" id="UP001141327">
    <property type="component" value="Unassembled WGS sequence"/>
</dbReference>
<evidence type="ECO:0000256" key="3">
    <source>
        <dbReference type="ARBA" id="ARBA00022833"/>
    </source>
</evidence>
<evidence type="ECO:0000256" key="4">
    <source>
        <dbReference type="PROSITE-ProRule" id="PRU00207"/>
    </source>
</evidence>
<reference evidence="8" key="1">
    <citation type="journal article" date="2022" name="bioRxiv">
        <title>Genomics of Preaxostyla Flagellates Illuminates Evolutionary Transitions and the Path Towards Mitochondrial Loss.</title>
        <authorList>
            <person name="Novak L.V.F."/>
            <person name="Treitli S.C."/>
            <person name="Pyrih J."/>
            <person name="Halakuc P."/>
            <person name="Pipaliya S.V."/>
            <person name="Vacek V."/>
            <person name="Brzon O."/>
            <person name="Soukal P."/>
            <person name="Eme L."/>
            <person name="Dacks J.B."/>
            <person name="Karnkowska A."/>
            <person name="Elias M."/>
            <person name="Hampl V."/>
        </authorList>
    </citation>
    <scope>NUCLEOTIDE SEQUENCE</scope>
    <source>
        <strain evidence="8">RCP-MX</strain>
    </source>
</reference>
<evidence type="ECO:0000259" key="6">
    <source>
        <dbReference type="PROSITE" id="PS50022"/>
    </source>
</evidence>
<gene>
    <name evidence="8" type="ORF">PAPYR_4509</name>
</gene>
<evidence type="ECO:0000256" key="1">
    <source>
        <dbReference type="ARBA" id="ARBA00022723"/>
    </source>
</evidence>
<dbReference type="Gene3D" id="2.60.120.260">
    <property type="entry name" value="Galactose-binding domain-like"/>
    <property type="match status" value="1"/>
</dbReference>
<dbReference type="PROSITE" id="PS50145">
    <property type="entry name" value="ZF_TRAF"/>
    <property type="match status" value="1"/>
</dbReference>
<evidence type="ECO:0000259" key="7">
    <source>
        <dbReference type="PROSITE" id="PS50145"/>
    </source>
</evidence>
<dbReference type="Pfam" id="PF22633">
    <property type="entry name" value="F5_F8_type_C_2"/>
    <property type="match status" value="1"/>
</dbReference>
<name>A0ABQ8UJS5_9EUKA</name>
<protein>
    <submittedName>
        <fullName evidence="8">E3 ubiquitin-protein ligase HECTD1</fullName>
    </submittedName>
</protein>
<sequence length="448" mass="49721">MQCHCPNHGLGCTAMIGVLDVEHHLGAACEWREEECDQCHQQVRRAEMARHKDTTCARKPMACGYADVGCPNRCAQEDLAAHERDGVVAHMGLLKRCLADTSADLVKTKAQLAEGRASLAQTQHDLAQTKAELARCQTKLAQTKEQTQHDLVAAARSLFDQLVLPPPAPDGFEAHWDPTSSEVALSWRPVPPPPDAAPRPMPVRYRVEASLPHGRARAVIYLGPECRCWYRCPTSDPGAVRFAVVAMRGLAESRPSRDVTFTPPDIVLFTYDHDMDDRGLFYYIGTQGRTQPWQNPALAGWVTATRSSDGVGKASDLTGRQPCNSFTTDEPNSWWQVDLGAGRLFTPTRYTLRHNDNPKNVQYRLQSWRLEGSVDGADGNWRTLDEHTNEPNAIPARPDAMATFAVAPERAFPARRFRVFMTGPSPSGQNYLDLSDLEMYGTLFRGVS</sequence>
<dbReference type="SUPFAM" id="SSF49265">
    <property type="entry name" value="Fibronectin type III"/>
    <property type="match status" value="1"/>
</dbReference>
<dbReference type="PANTHER" id="PTHR47457:SF1">
    <property type="entry name" value="BTB DOMAIN-CONTAINING PROTEIN-RELATED"/>
    <property type="match status" value="1"/>
</dbReference>
<keyword evidence="1 4" id="KW-0479">Metal-binding</keyword>
<dbReference type="PROSITE" id="PS50022">
    <property type="entry name" value="FA58C_3"/>
    <property type="match status" value="1"/>
</dbReference>
<feature type="coiled-coil region" evidence="5">
    <location>
        <begin position="119"/>
        <end position="146"/>
    </location>
</feature>
<proteinExistence type="predicted"/>
<keyword evidence="3 4" id="KW-0862">Zinc</keyword>
<dbReference type="InterPro" id="IPR008979">
    <property type="entry name" value="Galactose-bd-like_sf"/>
</dbReference>